<accession>A0A3D6BVW5</accession>
<evidence type="ECO:0000259" key="3">
    <source>
        <dbReference type="Pfam" id="PF18962"/>
    </source>
</evidence>
<protein>
    <recommendedName>
        <fullName evidence="3">Secretion system C-terminal sorting domain-containing protein</fullName>
    </recommendedName>
</protein>
<feature type="signal peptide" evidence="2">
    <location>
        <begin position="1"/>
        <end position="21"/>
    </location>
</feature>
<dbReference type="InterPro" id="IPR025667">
    <property type="entry name" value="SprB_repeat"/>
</dbReference>
<name>A0A3D6BVW5_9FLAO</name>
<dbReference type="Gene3D" id="2.40.10.10">
    <property type="entry name" value="Trypsin-like serine proteases"/>
    <property type="match status" value="2"/>
</dbReference>
<proteinExistence type="predicted"/>
<organism evidence="4 5">
    <name type="scientific">Xanthomarina gelatinilytica</name>
    <dbReference type="NCBI Taxonomy" id="1137281"/>
    <lineage>
        <taxon>Bacteria</taxon>
        <taxon>Pseudomonadati</taxon>
        <taxon>Bacteroidota</taxon>
        <taxon>Flavobacteriia</taxon>
        <taxon>Flavobacteriales</taxon>
        <taxon>Flavobacteriaceae</taxon>
        <taxon>Xanthomarina</taxon>
    </lineage>
</organism>
<dbReference type="Proteomes" id="UP000263268">
    <property type="component" value="Unassembled WGS sequence"/>
</dbReference>
<gene>
    <name evidence="4" type="ORF">DHV22_11560</name>
</gene>
<evidence type="ECO:0000313" key="5">
    <source>
        <dbReference type="Proteomes" id="UP000263268"/>
    </source>
</evidence>
<dbReference type="Pfam" id="PF18962">
    <property type="entry name" value="Por_Secre_tail"/>
    <property type="match status" value="1"/>
</dbReference>
<dbReference type="NCBIfam" id="TIGR04183">
    <property type="entry name" value="Por_Secre_tail"/>
    <property type="match status" value="1"/>
</dbReference>
<evidence type="ECO:0000256" key="1">
    <source>
        <dbReference type="ARBA" id="ARBA00022729"/>
    </source>
</evidence>
<dbReference type="EMBL" id="DPRK01000185">
    <property type="protein sequence ID" value="HCY82185.1"/>
    <property type="molecule type" value="Genomic_DNA"/>
</dbReference>
<evidence type="ECO:0000313" key="4">
    <source>
        <dbReference type="EMBL" id="HCY82185.1"/>
    </source>
</evidence>
<reference evidence="4 5" key="1">
    <citation type="journal article" date="2018" name="Nat. Biotechnol.">
        <title>A standardized bacterial taxonomy based on genome phylogeny substantially revises the tree of life.</title>
        <authorList>
            <person name="Parks D.H."/>
            <person name="Chuvochina M."/>
            <person name="Waite D.W."/>
            <person name="Rinke C."/>
            <person name="Skarshewski A."/>
            <person name="Chaumeil P.A."/>
            <person name="Hugenholtz P."/>
        </authorList>
    </citation>
    <scope>NUCLEOTIDE SEQUENCE [LARGE SCALE GENOMIC DNA]</scope>
    <source>
        <strain evidence="4">UBA10227</strain>
    </source>
</reference>
<dbReference type="Pfam" id="PF13573">
    <property type="entry name" value="SprB"/>
    <property type="match status" value="2"/>
</dbReference>
<evidence type="ECO:0000256" key="2">
    <source>
        <dbReference type="SAM" id="SignalP"/>
    </source>
</evidence>
<keyword evidence="1 2" id="KW-0732">Signal</keyword>
<sequence>MKKMPLIGLLMLFITNIQVYSQTEFWSDNFEDTGSPSSGVRTPPNDFGLGNPSTMYFKRTTNSQIDLSFGSYSGQNGSSFWAGEDHDGVFGSGNAEQNITYSGIDISGKTEITFEGLFAANNISAAFENMTLGHSHSDYLIIEYSIDGGAYQSLLRFFSNNTTSSGTNNKTLAEDTNNDGVGDGALLTTNFTTFVKTISGTGTTLNLRVRCFTNAGNEEIAFDNFRLLEASCVIPTIVSNPANSYICVGGDTTFVVNANNATAYQWQEDSGSGFTDISNAGIYSGATTNTLSISGTNSNMSGYNYRCIIINGDSACYSISNSASLNLSNMITSGSKSDITCYGNADGAAAVSVSGGVTPYSYNWAPYGGTGSVATGLSAGVYTVTVTDNIGCTTSRNFFIMEPQELDASASSQINVSCYGESNGQATVSVTGGTTSYTFNWTGSPNGDGTDTVTGLPAGLITCYVTDANGCTDSVSFTITEPDMIDTTITQNSAQLTANQEGATYQWYQCPNTLLNGETNQSFEATEIGDYKVEITVGSCVETSACVTVSTLTVKPTEAISKFLMYPNPSSGSFHIQSALEGDFYVVNLLGQVVKTFDVEANIMKTITVNDLQNGIYFVKHRITNQSQKLIIKN</sequence>
<feature type="domain" description="Secretion system C-terminal sorting" evidence="3">
    <location>
        <begin position="565"/>
        <end position="632"/>
    </location>
</feature>
<dbReference type="InterPro" id="IPR026444">
    <property type="entry name" value="Secre_tail"/>
</dbReference>
<dbReference type="InterPro" id="IPR043504">
    <property type="entry name" value="Peptidase_S1_PA_chymotrypsin"/>
</dbReference>
<dbReference type="AlphaFoldDB" id="A0A3D6BVW5"/>
<comment type="caution">
    <text evidence="4">The sequence shown here is derived from an EMBL/GenBank/DDBJ whole genome shotgun (WGS) entry which is preliminary data.</text>
</comment>
<feature type="chain" id="PRO_5017702293" description="Secretion system C-terminal sorting domain-containing protein" evidence="2">
    <location>
        <begin position="22"/>
        <end position="634"/>
    </location>
</feature>